<dbReference type="RefSeq" id="WP_254153146.1">
    <property type="nucleotide sequence ID" value="NZ_JAHESD010000012.1"/>
</dbReference>
<keyword evidence="5" id="KW-0448">Lipopolysaccharide biosynthesis</keyword>
<name>A0ABS5VPX8_9BACT</name>
<dbReference type="InterPro" id="IPR029044">
    <property type="entry name" value="Nucleotide-diphossugar_trans"/>
</dbReference>
<reference evidence="10 11" key="1">
    <citation type="submission" date="2021-05" db="EMBL/GenBank/DDBJ databases">
        <title>A Polyphasic approach of four new species of the genus Ohtaekwangia: Ohtaekwangia histidinii sp. nov., Ohtaekwangia cretensis sp. nov., Ohtaekwangia indiensis sp. nov., Ohtaekwangia reichenbachii sp. nov. from diverse environment.</title>
        <authorList>
            <person name="Octaviana S."/>
        </authorList>
    </citation>
    <scope>NUCLEOTIDE SEQUENCE [LARGE SCALE GENOMIC DNA]</scope>
    <source>
        <strain evidence="10 11">PWU20</strain>
    </source>
</reference>
<evidence type="ECO:0000313" key="11">
    <source>
        <dbReference type="Proteomes" id="UP000772618"/>
    </source>
</evidence>
<dbReference type="Pfam" id="PF00535">
    <property type="entry name" value="Glycos_transf_2"/>
    <property type="match status" value="1"/>
</dbReference>
<feature type="transmembrane region" description="Helical" evidence="8">
    <location>
        <begin position="282"/>
        <end position="303"/>
    </location>
</feature>
<proteinExistence type="predicted"/>
<organism evidence="10 11">
    <name type="scientific">Chryseosolibacter indicus</name>
    <dbReference type="NCBI Taxonomy" id="2782351"/>
    <lineage>
        <taxon>Bacteria</taxon>
        <taxon>Pseudomonadati</taxon>
        <taxon>Bacteroidota</taxon>
        <taxon>Cytophagia</taxon>
        <taxon>Cytophagales</taxon>
        <taxon>Chryseotaleaceae</taxon>
        <taxon>Chryseosolibacter</taxon>
    </lineage>
</organism>
<dbReference type="PANTHER" id="PTHR48090">
    <property type="entry name" value="UNDECAPRENYL-PHOSPHATE 4-DEOXY-4-FORMAMIDO-L-ARABINOSE TRANSFERASE-RELATED"/>
    <property type="match status" value="1"/>
</dbReference>
<evidence type="ECO:0000256" key="5">
    <source>
        <dbReference type="ARBA" id="ARBA00022985"/>
    </source>
</evidence>
<keyword evidence="3" id="KW-0808">Transferase</keyword>
<evidence type="ECO:0000256" key="6">
    <source>
        <dbReference type="ARBA" id="ARBA00022989"/>
    </source>
</evidence>
<dbReference type="Proteomes" id="UP000772618">
    <property type="component" value="Unassembled WGS sequence"/>
</dbReference>
<evidence type="ECO:0000259" key="9">
    <source>
        <dbReference type="Pfam" id="PF00535"/>
    </source>
</evidence>
<keyword evidence="11" id="KW-1185">Reference proteome</keyword>
<accession>A0ABS5VPX8</accession>
<evidence type="ECO:0000256" key="2">
    <source>
        <dbReference type="ARBA" id="ARBA00022676"/>
    </source>
</evidence>
<gene>
    <name evidence="10" type="ORF">KK060_07810</name>
</gene>
<evidence type="ECO:0000313" key="10">
    <source>
        <dbReference type="EMBL" id="MBT1703181.1"/>
    </source>
</evidence>
<evidence type="ECO:0000256" key="3">
    <source>
        <dbReference type="ARBA" id="ARBA00022679"/>
    </source>
</evidence>
<dbReference type="CDD" id="cd04187">
    <property type="entry name" value="DPM1_like_bac"/>
    <property type="match status" value="1"/>
</dbReference>
<evidence type="ECO:0000256" key="1">
    <source>
        <dbReference type="ARBA" id="ARBA00022475"/>
    </source>
</evidence>
<sequence length="340" mass="39169">MTKEFLDLSIVIPAQDEEESLPELCQWISRVMQTHGFSYEVIMIDDGSSDSTWEKICEISAADNRFKGIRFNRNFGKSAALQTGFRASKGQVVVTMDADLQDSPDEIPELYDLIKKQKYHLVSGWKKKRYDPISKTIPSKFFNYITRKISGIELHDFNCGLKAYDAIVVKNITVYGEMHRYIPLIAKWAGFNKITEKVVVHRERKYGRTKFGLERFINGFLDLMSITFVSKFRQKPMHFFGTFGTLSFLIGFLFTLKLFWDKIDSLFISRTPMKRDITEQPLFYLALVAVVVGFQLFLTGFLAEMFAMQSLSKRDYLIIDKVGYGENIQEVTQVSGLSNS</sequence>
<dbReference type="Gene3D" id="3.90.550.10">
    <property type="entry name" value="Spore Coat Polysaccharide Biosynthesis Protein SpsA, Chain A"/>
    <property type="match status" value="1"/>
</dbReference>
<dbReference type="InterPro" id="IPR050256">
    <property type="entry name" value="Glycosyltransferase_2"/>
</dbReference>
<keyword evidence="2" id="KW-0328">Glycosyltransferase</keyword>
<comment type="caution">
    <text evidence="10">The sequence shown here is derived from an EMBL/GenBank/DDBJ whole genome shotgun (WGS) entry which is preliminary data.</text>
</comment>
<evidence type="ECO:0000256" key="7">
    <source>
        <dbReference type="ARBA" id="ARBA00023136"/>
    </source>
</evidence>
<dbReference type="InterPro" id="IPR001173">
    <property type="entry name" value="Glyco_trans_2-like"/>
</dbReference>
<evidence type="ECO:0000256" key="8">
    <source>
        <dbReference type="SAM" id="Phobius"/>
    </source>
</evidence>
<keyword evidence="4 8" id="KW-0812">Transmembrane</keyword>
<evidence type="ECO:0000256" key="4">
    <source>
        <dbReference type="ARBA" id="ARBA00022692"/>
    </source>
</evidence>
<protein>
    <submittedName>
        <fullName evidence="10">Glycosyltransferase family 2 protein</fullName>
    </submittedName>
</protein>
<dbReference type="PANTHER" id="PTHR48090:SF3">
    <property type="entry name" value="UNDECAPRENYL-PHOSPHATE 4-DEOXY-4-FORMAMIDO-L-ARABINOSE TRANSFERASE"/>
    <property type="match status" value="1"/>
</dbReference>
<dbReference type="EMBL" id="JAHESD010000012">
    <property type="protein sequence ID" value="MBT1703181.1"/>
    <property type="molecule type" value="Genomic_DNA"/>
</dbReference>
<feature type="domain" description="Glycosyltransferase 2-like" evidence="9">
    <location>
        <begin position="9"/>
        <end position="166"/>
    </location>
</feature>
<keyword evidence="6 8" id="KW-1133">Transmembrane helix</keyword>
<feature type="transmembrane region" description="Helical" evidence="8">
    <location>
        <begin position="239"/>
        <end position="260"/>
    </location>
</feature>
<keyword evidence="7 8" id="KW-0472">Membrane</keyword>
<dbReference type="SUPFAM" id="SSF53448">
    <property type="entry name" value="Nucleotide-diphospho-sugar transferases"/>
    <property type="match status" value="1"/>
</dbReference>
<keyword evidence="1" id="KW-1003">Cell membrane</keyword>